<keyword evidence="10" id="KW-0732">Signal</keyword>
<keyword evidence="3 7" id="KW-0645">Protease</keyword>
<keyword evidence="4 7" id="KW-0378">Hydrolase</keyword>
<dbReference type="InterPro" id="IPR000209">
    <property type="entry name" value="Peptidase_S8/S53_dom"/>
</dbReference>
<dbReference type="InterPro" id="IPR041469">
    <property type="entry name" value="Subtilisin-like_FN3"/>
</dbReference>
<dbReference type="InterPro" id="IPR010259">
    <property type="entry name" value="S8pro/Inhibitor_I9"/>
</dbReference>
<feature type="active site" description="Charge relay system" evidence="7">
    <location>
        <position position="661"/>
    </location>
</feature>
<evidence type="ECO:0000259" key="11">
    <source>
        <dbReference type="Pfam" id="PF00082"/>
    </source>
</evidence>
<comment type="subcellular location">
    <subcellularLocation>
        <location evidence="1">Secreted</location>
    </subcellularLocation>
</comment>
<keyword evidence="9" id="KW-1133">Transmembrane helix</keyword>
<evidence type="ECO:0000313" key="14">
    <source>
        <dbReference type="EMBL" id="MFC1851730.1"/>
    </source>
</evidence>
<dbReference type="EMBL" id="JBHPBY010000219">
    <property type="protein sequence ID" value="MFC1851730.1"/>
    <property type="molecule type" value="Genomic_DNA"/>
</dbReference>
<evidence type="ECO:0000256" key="2">
    <source>
        <dbReference type="ARBA" id="ARBA00011073"/>
    </source>
</evidence>
<evidence type="ECO:0000313" key="15">
    <source>
        <dbReference type="Proteomes" id="UP001594351"/>
    </source>
</evidence>
<dbReference type="InterPro" id="IPR037045">
    <property type="entry name" value="S8pro/Inhibitor_I9_sf"/>
</dbReference>
<dbReference type="InterPro" id="IPR023828">
    <property type="entry name" value="Peptidase_S8_Ser-AS"/>
</dbReference>
<dbReference type="Pfam" id="PF05922">
    <property type="entry name" value="Inhibitor_I9"/>
    <property type="match status" value="1"/>
</dbReference>
<evidence type="ECO:0000256" key="6">
    <source>
        <dbReference type="ARBA" id="ARBA00023180"/>
    </source>
</evidence>
<proteinExistence type="inferred from homology"/>
<gene>
    <name evidence="14" type="ORF">ACFL27_16185</name>
</gene>
<comment type="caution">
    <text evidence="14">The sequence shown here is derived from an EMBL/GenBank/DDBJ whole genome shotgun (WGS) entry which is preliminary data.</text>
</comment>
<evidence type="ECO:0000256" key="4">
    <source>
        <dbReference type="ARBA" id="ARBA00022801"/>
    </source>
</evidence>
<evidence type="ECO:0000256" key="1">
    <source>
        <dbReference type="ARBA" id="ARBA00004613"/>
    </source>
</evidence>
<evidence type="ECO:0000256" key="3">
    <source>
        <dbReference type="ARBA" id="ARBA00022670"/>
    </source>
</evidence>
<feature type="transmembrane region" description="Helical" evidence="9">
    <location>
        <begin position="171"/>
        <end position="192"/>
    </location>
</feature>
<dbReference type="Gene3D" id="2.60.120.380">
    <property type="match status" value="1"/>
</dbReference>
<reference evidence="14 15" key="1">
    <citation type="submission" date="2024-09" db="EMBL/GenBank/DDBJ databases">
        <title>Laminarin stimulates single cell rates of sulfate reduction while oxygen inhibits transcriptomic activity in coastal marine sediment.</title>
        <authorList>
            <person name="Lindsay M."/>
            <person name="Orcutt B."/>
            <person name="Emerson D."/>
            <person name="Stepanauskas R."/>
            <person name="D'Angelo T."/>
        </authorList>
    </citation>
    <scope>NUCLEOTIDE SEQUENCE [LARGE SCALE GENOMIC DNA]</scope>
    <source>
        <strain evidence="14">SAG AM-311-K15</strain>
    </source>
</reference>
<dbReference type="PROSITE" id="PS00138">
    <property type="entry name" value="SUBTILASE_SER"/>
    <property type="match status" value="1"/>
</dbReference>
<keyword evidence="6" id="KW-0325">Glycoprotein</keyword>
<dbReference type="Pfam" id="PF17766">
    <property type="entry name" value="fn3_6"/>
    <property type="match status" value="1"/>
</dbReference>
<feature type="domain" description="Inhibitor I9" evidence="12">
    <location>
        <begin position="104"/>
        <end position="149"/>
    </location>
</feature>
<protein>
    <submittedName>
        <fullName evidence="14">S8 family serine peptidase</fullName>
    </submittedName>
</protein>
<dbReference type="SUPFAM" id="SSF52743">
    <property type="entry name" value="Subtilisin-like"/>
    <property type="match status" value="1"/>
</dbReference>
<dbReference type="InterPro" id="IPR034197">
    <property type="entry name" value="Peptidases_S8_3"/>
</dbReference>
<dbReference type="InterPro" id="IPR023827">
    <property type="entry name" value="Peptidase_S8_Asp-AS"/>
</dbReference>
<keyword evidence="15" id="KW-1185">Reference proteome</keyword>
<name>A0ABV6YZV6_UNCC1</name>
<evidence type="ECO:0000256" key="8">
    <source>
        <dbReference type="RuleBase" id="RU003355"/>
    </source>
</evidence>
<evidence type="ECO:0000256" key="7">
    <source>
        <dbReference type="PROSITE-ProRule" id="PRU01240"/>
    </source>
</evidence>
<sequence>MNHFKIFRIPLVICVLLSLLAFVPAVSAKSEAQHSSMEMSVYIVKLVDPPLALYDGSLNGLPATNPRLTGAKKVEVDHPDCVVYRSFLALIRAQILSDIQRELGRRVEVVYEYDIATNGFATVLTSSEAFQVAHLPGVLQVTVEKIRHLNKRVMRPFGTQRSRQHKYAVPGLTYLGSAGIFFSGFLFLFYIGCVLGNRGTSNKLLAMIVILTVLSLSLLYCCSDDDDDDGETADTPSLSAGWIGADSIWDGSATGNRPGTLGENIVIGIIDSGINPEHPSFAAIDDNDYVHTNPRDKYYGCCDPDEGVYDSTFPCNDKLIGAWGYAFNGDPRDRSGHGSHTASTAAGNILNATTITLFNGYTGTYYISGVAPHAHIISYSVCEEDGCPESHILAAVDQAIIDKVDVINFSIGGGPSDPWTDGDSTAFLAAMNAGIFVSASAGNAGPGEATIDSPSDSPWINSVGASTYNIIHRNSVINMSGGETSPPADMGGRGISTAYGPAPIIYAGDIGDPYCEGNFNTSLSGEIVVCELNLQIFPMMQAEYVRAAGGGGMVVAGSAQVDFLALLEFEYNIPATYIPYAEGVALKQWLSTGSGHQAAISGATPEADSDSADIMSFTSSRGPNYAVPSIIKPDLTGPGYNVIAAWSGGQMGDYALASGTSMSSPHASGAGILLKALNPGWTPVEIRSALMSTTITEGLIDFDEVTATDPFDYGAGRIELKNAGLAGLVFDETYSNFLKADPDLYFLTEIEGEGEPSQLNIASVATHACVETCQWKRIVKNGLNFDTSWSVSVTAPAGVSLTVTPVNFSLIPGGTQEILIDALVQNLAEGEWGFGQLIFTESNDQASPCHLPVAIRPMASFLPEKIEISTTSDSDSTTRYRFQARGISDLTVRITDLAPGDVTLQTLVSDPTNRDPFDGFDPETDGAFFITIDVPVNCKRLVAQIAASESNDIDLFVGYGDTPGYSTLISSSTSPGKFEYVNIDEPTAGTYWVVVQNWDPENGSSLPGQDVTLVTAIVPTTETGTMTVTPEFVSQTVFNVIVAWNIDHAEGLFWYGAFDLATDPNASSDNLGTVNVNLIREESGS</sequence>
<dbReference type="Gene3D" id="3.30.70.80">
    <property type="entry name" value="Peptidase S8 propeptide/proteinase inhibitor I9"/>
    <property type="match status" value="1"/>
</dbReference>
<keyword evidence="5 7" id="KW-0720">Serine protease</keyword>
<dbReference type="PROSITE" id="PS00136">
    <property type="entry name" value="SUBTILASE_ASP"/>
    <property type="match status" value="1"/>
</dbReference>
<keyword evidence="9" id="KW-0472">Membrane</keyword>
<feature type="active site" description="Charge relay system" evidence="7">
    <location>
        <position position="271"/>
    </location>
</feature>
<feature type="domain" description="Subtilisin-like protease fibronectin type-III" evidence="13">
    <location>
        <begin position="758"/>
        <end position="844"/>
    </location>
</feature>
<dbReference type="Pfam" id="PF00082">
    <property type="entry name" value="Peptidase_S8"/>
    <property type="match status" value="1"/>
</dbReference>
<dbReference type="InterPro" id="IPR045051">
    <property type="entry name" value="SBT"/>
</dbReference>
<dbReference type="Gene3D" id="3.40.50.200">
    <property type="entry name" value="Peptidase S8/S53 domain"/>
    <property type="match status" value="1"/>
</dbReference>
<dbReference type="Proteomes" id="UP001594351">
    <property type="component" value="Unassembled WGS sequence"/>
</dbReference>
<feature type="active site" description="Charge relay system" evidence="7">
    <location>
        <position position="337"/>
    </location>
</feature>
<keyword evidence="9" id="KW-0812">Transmembrane</keyword>
<evidence type="ECO:0000256" key="5">
    <source>
        <dbReference type="ARBA" id="ARBA00022825"/>
    </source>
</evidence>
<feature type="chain" id="PRO_5046870224" evidence="10">
    <location>
        <begin position="29"/>
        <end position="1085"/>
    </location>
</feature>
<evidence type="ECO:0000259" key="12">
    <source>
        <dbReference type="Pfam" id="PF05922"/>
    </source>
</evidence>
<comment type="similarity">
    <text evidence="2 7 8">Belongs to the peptidase S8 family.</text>
</comment>
<evidence type="ECO:0000256" key="10">
    <source>
        <dbReference type="SAM" id="SignalP"/>
    </source>
</evidence>
<organism evidence="14 15">
    <name type="scientific">candidate division CSSED10-310 bacterium</name>
    <dbReference type="NCBI Taxonomy" id="2855610"/>
    <lineage>
        <taxon>Bacteria</taxon>
        <taxon>Bacteria division CSSED10-310</taxon>
    </lineage>
</organism>
<dbReference type="PRINTS" id="PR00723">
    <property type="entry name" value="SUBTILISIN"/>
</dbReference>
<dbReference type="InterPro" id="IPR015500">
    <property type="entry name" value="Peptidase_S8_subtilisin-rel"/>
</dbReference>
<feature type="signal peptide" evidence="10">
    <location>
        <begin position="1"/>
        <end position="28"/>
    </location>
</feature>
<dbReference type="Gene3D" id="3.50.30.30">
    <property type="match status" value="1"/>
</dbReference>
<dbReference type="PANTHER" id="PTHR10795">
    <property type="entry name" value="PROPROTEIN CONVERTASE SUBTILISIN/KEXIN"/>
    <property type="match status" value="1"/>
</dbReference>
<evidence type="ECO:0000259" key="13">
    <source>
        <dbReference type="Pfam" id="PF17766"/>
    </source>
</evidence>
<dbReference type="CDD" id="cd04852">
    <property type="entry name" value="Peptidases_S8_3"/>
    <property type="match status" value="1"/>
</dbReference>
<evidence type="ECO:0000256" key="9">
    <source>
        <dbReference type="SAM" id="Phobius"/>
    </source>
</evidence>
<dbReference type="PROSITE" id="PS51892">
    <property type="entry name" value="SUBTILASE"/>
    <property type="match status" value="1"/>
</dbReference>
<dbReference type="InterPro" id="IPR036852">
    <property type="entry name" value="Peptidase_S8/S53_dom_sf"/>
</dbReference>
<feature type="domain" description="Peptidase S8/S53" evidence="11">
    <location>
        <begin position="262"/>
        <end position="702"/>
    </location>
</feature>
<accession>A0ABV6YZV6</accession>